<organism evidence="2 3">
    <name type="scientific">Cylindrotheca closterium</name>
    <dbReference type="NCBI Taxonomy" id="2856"/>
    <lineage>
        <taxon>Eukaryota</taxon>
        <taxon>Sar</taxon>
        <taxon>Stramenopiles</taxon>
        <taxon>Ochrophyta</taxon>
        <taxon>Bacillariophyta</taxon>
        <taxon>Bacillariophyceae</taxon>
        <taxon>Bacillariophycidae</taxon>
        <taxon>Bacillariales</taxon>
        <taxon>Bacillariaceae</taxon>
        <taxon>Cylindrotheca</taxon>
    </lineage>
</organism>
<reference evidence="2" key="1">
    <citation type="submission" date="2023-08" db="EMBL/GenBank/DDBJ databases">
        <authorList>
            <person name="Audoor S."/>
            <person name="Bilcke G."/>
        </authorList>
    </citation>
    <scope>NUCLEOTIDE SEQUENCE</scope>
</reference>
<dbReference type="SUPFAM" id="SSF54695">
    <property type="entry name" value="POZ domain"/>
    <property type="match status" value="1"/>
</dbReference>
<dbReference type="PANTHER" id="PTHR11145:SF8">
    <property type="entry name" value="RE57120P"/>
    <property type="match status" value="1"/>
</dbReference>
<dbReference type="InterPro" id="IPR011333">
    <property type="entry name" value="SKP1/BTB/POZ_sf"/>
</dbReference>
<name>A0AAD2GD87_9STRA</name>
<dbReference type="AlphaFoldDB" id="A0AAD2GD87"/>
<evidence type="ECO:0000259" key="1">
    <source>
        <dbReference type="SMART" id="SM00225"/>
    </source>
</evidence>
<protein>
    <recommendedName>
        <fullName evidence="1">BTB domain-containing protein</fullName>
    </recommendedName>
</protein>
<dbReference type="Pfam" id="PF02214">
    <property type="entry name" value="BTB_2"/>
    <property type="match status" value="1"/>
</dbReference>
<evidence type="ECO:0000313" key="2">
    <source>
        <dbReference type="EMBL" id="CAJ1969300.1"/>
    </source>
</evidence>
<sequence>MRMHPSHLKGERYRFRRFSENGPPAELEQMVAEQQLIVRHSNADSVVNLNVGGKEFVTLRSTLQTNPVLYDRVLKAEINNELVKGAVFVDRDPTHFGTILQHLRNVADSITMAHAAKNRFNPFTTPKTEVNIQIPGDTAKLRELFIEARYFKIKELEAVLCGYDWWSWLASLLSGGATNPFHSALQAAKIARGTLLTTSGLSGLGILIGAQRKRSSDSEATAAAKPLLESKA</sequence>
<evidence type="ECO:0000313" key="3">
    <source>
        <dbReference type="Proteomes" id="UP001295423"/>
    </source>
</evidence>
<comment type="caution">
    <text evidence="2">The sequence shown here is derived from an EMBL/GenBank/DDBJ whole genome shotgun (WGS) entry which is preliminary data.</text>
</comment>
<dbReference type="SMART" id="SM00225">
    <property type="entry name" value="BTB"/>
    <property type="match status" value="1"/>
</dbReference>
<dbReference type="InterPro" id="IPR045068">
    <property type="entry name" value="BACURD1-3"/>
</dbReference>
<dbReference type="InterPro" id="IPR000210">
    <property type="entry name" value="BTB/POZ_dom"/>
</dbReference>
<dbReference type="InterPro" id="IPR003131">
    <property type="entry name" value="T1-type_BTB"/>
</dbReference>
<keyword evidence="3" id="KW-1185">Reference proteome</keyword>
<feature type="domain" description="BTB" evidence="1">
    <location>
        <begin position="45"/>
        <end position="168"/>
    </location>
</feature>
<gene>
    <name evidence="2" type="ORF">CYCCA115_LOCUS23636</name>
</gene>
<dbReference type="PANTHER" id="PTHR11145">
    <property type="entry name" value="BTB/POZ DOMAIN-CONTAINING ADAPTER FOR CUL3-MEDIATED RHOA DEGRADATION PROTEIN FAMILY MEMBER"/>
    <property type="match status" value="1"/>
</dbReference>
<dbReference type="Gene3D" id="3.30.710.10">
    <property type="entry name" value="Potassium Channel Kv1.1, Chain A"/>
    <property type="match status" value="1"/>
</dbReference>
<dbReference type="Proteomes" id="UP001295423">
    <property type="component" value="Unassembled WGS sequence"/>
</dbReference>
<dbReference type="EMBL" id="CAKOGP040002424">
    <property type="protein sequence ID" value="CAJ1969300.1"/>
    <property type="molecule type" value="Genomic_DNA"/>
</dbReference>
<accession>A0AAD2GD87</accession>
<dbReference type="GO" id="GO:0051260">
    <property type="term" value="P:protein homooligomerization"/>
    <property type="evidence" value="ECO:0007669"/>
    <property type="project" value="InterPro"/>
</dbReference>
<proteinExistence type="predicted"/>